<name>A0A0F5PXF2_9HYPH</name>
<gene>
    <name evidence="6" type="ORF">SAMN04488059_13429</name>
    <name evidence="5" type="ORF">WH91_13445</name>
</gene>
<evidence type="ECO:0000313" key="8">
    <source>
        <dbReference type="Proteomes" id="UP000182258"/>
    </source>
</evidence>
<evidence type="ECO:0000313" key="6">
    <source>
        <dbReference type="EMBL" id="SFD26605.1"/>
    </source>
</evidence>
<dbReference type="Proteomes" id="UP000033519">
    <property type="component" value="Unassembled WGS sequence"/>
</dbReference>
<dbReference type="InterPro" id="IPR011711">
    <property type="entry name" value="GntR_C"/>
</dbReference>
<reference evidence="5 7" key="1">
    <citation type="submission" date="2015-03" db="EMBL/GenBank/DDBJ databases">
        <authorList>
            <person name="Lepp D."/>
            <person name="Hassan Y.I."/>
            <person name="Li X.-Z."/>
            <person name="Zhou T."/>
        </authorList>
    </citation>
    <scope>NUCLEOTIDE SEQUENCE [LARGE SCALE GENOMIC DNA]</scope>
    <source>
        <strain evidence="5 7">Cr7-05</strain>
    </source>
</reference>
<dbReference type="GO" id="GO:0003700">
    <property type="term" value="F:DNA-binding transcription factor activity"/>
    <property type="evidence" value="ECO:0007669"/>
    <property type="project" value="InterPro"/>
</dbReference>
<dbReference type="Gene3D" id="1.20.120.530">
    <property type="entry name" value="GntR ligand-binding domain-like"/>
    <property type="match status" value="1"/>
</dbReference>
<dbReference type="InterPro" id="IPR036390">
    <property type="entry name" value="WH_DNA-bd_sf"/>
</dbReference>
<dbReference type="InterPro" id="IPR000524">
    <property type="entry name" value="Tscrpt_reg_HTH_GntR"/>
</dbReference>
<accession>A0A0F5PXF2</accession>
<dbReference type="SMART" id="SM00345">
    <property type="entry name" value="HTH_GNTR"/>
    <property type="match status" value="1"/>
</dbReference>
<feature type="domain" description="HTH gntR-type" evidence="4">
    <location>
        <begin position="14"/>
        <end position="81"/>
    </location>
</feature>
<dbReference type="EMBL" id="FOMB01000034">
    <property type="protein sequence ID" value="SFD26605.1"/>
    <property type="molecule type" value="Genomic_DNA"/>
</dbReference>
<sequence length="233" mass="25675">MQRSTSLDPSESRAKIQDNVYSGLRESLIEGRFDAGQVLTMAALANVYGTSLMPVREALQRLVAEQALIVLPNGSAVVPHINIERLDDICRARVILERSAVEIAAPNMTSDNISDLENIAAQHREIGGLEGAYTMLSMNRRFHFQLYSYAGSSSLLQLIETLWLSMGPYMRLMSRNIEAQIMGGDPIYAGTHDDIVDALRAHDTLRAGDAITADIRATQALLHTILAKSTHER</sequence>
<dbReference type="PANTHER" id="PTHR43537">
    <property type="entry name" value="TRANSCRIPTIONAL REGULATOR, GNTR FAMILY"/>
    <property type="match status" value="1"/>
</dbReference>
<organism evidence="6 8">
    <name type="scientific">Devosia psychrophila</name>
    <dbReference type="NCBI Taxonomy" id="728005"/>
    <lineage>
        <taxon>Bacteria</taxon>
        <taxon>Pseudomonadati</taxon>
        <taxon>Pseudomonadota</taxon>
        <taxon>Alphaproteobacteria</taxon>
        <taxon>Hyphomicrobiales</taxon>
        <taxon>Devosiaceae</taxon>
        <taxon>Devosia</taxon>
    </lineage>
</organism>
<evidence type="ECO:0000313" key="7">
    <source>
        <dbReference type="Proteomes" id="UP000033519"/>
    </source>
</evidence>
<dbReference type="PATRIC" id="fig|728005.3.peg.856"/>
<dbReference type="Pfam" id="PF00392">
    <property type="entry name" value="GntR"/>
    <property type="match status" value="1"/>
</dbReference>
<dbReference type="GO" id="GO:0003677">
    <property type="term" value="F:DNA binding"/>
    <property type="evidence" value="ECO:0007669"/>
    <property type="project" value="UniProtKB-KW"/>
</dbReference>
<dbReference type="SMART" id="SM00895">
    <property type="entry name" value="FCD"/>
    <property type="match status" value="1"/>
</dbReference>
<proteinExistence type="predicted"/>
<keyword evidence="3" id="KW-0804">Transcription</keyword>
<evidence type="ECO:0000313" key="5">
    <source>
        <dbReference type="EMBL" id="KKC32514.1"/>
    </source>
</evidence>
<dbReference type="Pfam" id="PF07729">
    <property type="entry name" value="FCD"/>
    <property type="match status" value="1"/>
</dbReference>
<dbReference type="Gene3D" id="1.10.10.10">
    <property type="entry name" value="Winged helix-like DNA-binding domain superfamily/Winged helix DNA-binding domain"/>
    <property type="match status" value="1"/>
</dbReference>
<dbReference type="RefSeq" id="WP_046171525.1">
    <property type="nucleotide sequence ID" value="NZ_FOMB01000034.1"/>
</dbReference>
<keyword evidence="2 6" id="KW-0238">DNA-binding</keyword>
<keyword evidence="1" id="KW-0805">Transcription regulation</keyword>
<dbReference type="SUPFAM" id="SSF48008">
    <property type="entry name" value="GntR ligand-binding domain-like"/>
    <property type="match status" value="1"/>
</dbReference>
<dbReference type="Proteomes" id="UP000182258">
    <property type="component" value="Unassembled WGS sequence"/>
</dbReference>
<protein>
    <submittedName>
        <fullName evidence="6">DNA-binding transcriptional regulator, GntR family</fullName>
    </submittedName>
</protein>
<dbReference type="PROSITE" id="PS50949">
    <property type="entry name" value="HTH_GNTR"/>
    <property type="match status" value="1"/>
</dbReference>
<evidence type="ECO:0000256" key="2">
    <source>
        <dbReference type="ARBA" id="ARBA00023125"/>
    </source>
</evidence>
<dbReference type="STRING" id="728005.SAMN04488059_13429"/>
<dbReference type="EMBL" id="LAPV01000132">
    <property type="protein sequence ID" value="KKC32514.1"/>
    <property type="molecule type" value="Genomic_DNA"/>
</dbReference>
<dbReference type="InterPro" id="IPR008920">
    <property type="entry name" value="TF_FadR/GntR_C"/>
</dbReference>
<evidence type="ECO:0000259" key="4">
    <source>
        <dbReference type="PROSITE" id="PS50949"/>
    </source>
</evidence>
<evidence type="ECO:0000256" key="1">
    <source>
        <dbReference type="ARBA" id="ARBA00023015"/>
    </source>
</evidence>
<dbReference type="AlphaFoldDB" id="A0A0F5PXF2"/>
<dbReference type="SUPFAM" id="SSF46785">
    <property type="entry name" value="Winged helix' DNA-binding domain"/>
    <property type="match status" value="1"/>
</dbReference>
<dbReference type="OrthoDB" id="9815654at2"/>
<dbReference type="PANTHER" id="PTHR43537:SF39">
    <property type="entry name" value="HTH-TYPE TRANSCRIPTIONAL REGULATOR MCBR"/>
    <property type="match status" value="1"/>
</dbReference>
<evidence type="ECO:0000256" key="3">
    <source>
        <dbReference type="ARBA" id="ARBA00023163"/>
    </source>
</evidence>
<reference evidence="6 8" key="2">
    <citation type="submission" date="2016-10" db="EMBL/GenBank/DDBJ databases">
        <authorList>
            <person name="de Groot N.N."/>
        </authorList>
    </citation>
    <scope>NUCLEOTIDE SEQUENCE [LARGE SCALE GENOMIC DNA]</scope>
    <source>
        <strain evidence="6 8">CGMCC 1.10210</strain>
    </source>
</reference>
<dbReference type="InterPro" id="IPR036388">
    <property type="entry name" value="WH-like_DNA-bd_sf"/>
</dbReference>
<keyword evidence="7" id="KW-1185">Reference proteome</keyword>